<evidence type="ECO:0000259" key="1">
    <source>
        <dbReference type="Pfam" id="PF12697"/>
    </source>
</evidence>
<dbReference type="InterPro" id="IPR000073">
    <property type="entry name" value="AB_hydrolase_1"/>
</dbReference>
<sequence>MRQQRRAGRAGASPIVLRHRQAVPGATTVCAVHPGSLPVGVWGHLADALPQDTGLTVLDLAGVPEYFEAALSGDHADLSIASLADRLTAAYRADREGPPQSPAPVFVGWSFGGVLAQAVIERLAPEERPDRLVLVDSIAPTDAYQQPDDALDVPLLLRWFAMYLGAKRSRDLSTCFDSMGTDDLATGLELLLDAAVTSGALPPDTPPPGLRKLYDTYVEGLLRNNRLTAGHRPPVSSVPLVLIKAERSLIPQDKTLGWTELARHGLSLHAAPGDHYTTLTRPDAAEVIAELSGRR</sequence>
<comment type="caution">
    <text evidence="2">The sequence shown here is derived from an EMBL/GenBank/DDBJ whole genome shotgun (WGS) entry which is preliminary data.</text>
</comment>
<accession>A0ABS1NQ91</accession>
<dbReference type="Pfam" id="PF12697">
    <property type="entry name" value="Abhydrolase_6"/>
    <property type="match status" value="1"/>
</dbReference>
<dbReference type="Proteomes" id="UP000634229">
    <property type="component" value="Unassembled WGS sequence"/>
</dbReference>
<feature type="domain" description="AB hydrolase-1" evidence="1">
    <location>
        <begin position="33"/>
        <end position="284"/>
    </location>
</feature>
<dbReference type="EMBL" id="JAERRF010000038">
    <property type="protein sequence ID" value="MBL1102119.1"/>
    <property type="molecule type" value="Genomic_DNA"/>
</dbReference>
<dbReference type="RefSeq" id="WP_201882295.1">
    <property type="nucleotide sequence ID" value="NZ_JAERRF010000038.1"/>
</dbReference>
<evidence type="ECO:0000313" key="2">
    <source>
        <dbReference type="EMBL" id="MBL1102119.1"/>
    </source>
</evidence>
<protein>
    <submittedName>
        <fullName evidence="2">Alpha/beta hydrolase</fullName>
    </submittedName>
</protein>
<organism evidence="2 3">
    <name type="scientific">Streptomyces coffeae</name>
    <dbReference type="NCBI Taxonomy" id="621382"/>
    <lineage>
        <taxon>Bacteria</taxon>
        <taxon>Bacillati</taxon>
        <taxon>Actinomycetota</taxon>
        <taxon>Actinomycetes</taxon>
        <taxon>Kitasatosporales</taxon>
        <taxon>Streptomycetaceae</taxon>
        <taxon>Streptomyces</taxon>
    </lineage>
</organism>
<dbReference type="SUPFAM" id="SSF53474">
    <property type="entry name" value="alpha/beta-Hydrolases"/>
    <property type="match status" value="1"/>
</dbReference>
<dbReference type="Gene3D" id="3.40.50.1820">
    <property type="entry name" value="alpha/beta hydrolase"/>
    <property type="match status" value="1"/>
</dbReference>
<dbReference type="GO" id="GO:0016787">
    <property type="term" value="F:hydrolase activity"/>
    <property type="evidence" value="ECO:0007669"/>
    <property type="project" value="UniProtKB-KW"/>
</dbReference>
<reference evidence="2 3" key="1">
    <citation type="submission" date="2021-01" db="EMBL/GenBank/DDBJ databases">
        <title>WGS of actinomycetes isolated from Thailand.</title>
        <authorList>
            <person name="Thawai C."/>
        </authorList>
    </citation>
    <scope>NUCLEOTIDE SEQUENCE [LARGE SCALE GENOMIC DNA]</scope>
    <source>
        <strain evidence="2 3">CA1R205</strain>
    </source>
</reference>
<name>A0ABS1NQ91_9ACTN</name>
<dbReference type="InterPro" id="IPR029058">
    <property type="entry name" value="AB_hydrolase_fold"/>
</dbReference>
<gene>
    <name evidence="2" type="ORF">JK363_36970</name>
</gene>
<evidence type="ECO:0000313" key="3">
    <source>
        <dbReference type="Proteomes" id="UP000634229"/>
    </source>
</evidence>
<keyword evidence="3" id="KW-1185">Reference proteome</keyword>
<keyword evidence="2" id="KW-0378">Hydrolase</keyword>
<proteinExistence type="predicted"/>